<accession>A0A1N7GVG7</accession>
<dbReference type="RefSeq" id="WP_076610508.1">
    <property type="nucleotide sequence ID" value="NZ_FTNR01000016.1"/>
</dbReference>
<dbReference type="Proteomes" id="UP000185936">
    <property type="component" value="Unassembled WGS sequence"/>
</dbReference>
<evidence type="ECO:0000313" key="1">
    <source>
        <dbReference type="EMBL" id="SIS16546.1"/>
    </source>
</evidence>
<protein>
    <submittedName>
        <fullName evidence="1">Uncharacterized protein</fullName>
    </submittedName>
</protein>
<sequence>MASPWHGLYRVLDTLDESELRAIRRRCDWCNVQSPEKAETEFSKRIRNSARTSVEDGDISFDQLVRQIHNEVLRGSPNLPETRIKHVLLQTPICGDERPRERLVSMQMYGALRNEFGDDYKVYREHSIHDHTRTKFDLYVEHTPTGKCYLIESKIAENLSKNKVLGQIYKYNRIIDEETEKDRVRTFLFILADDEDKWWGEIAQDPDKTLSDCFELSENLEEEVERQSKTKVVKRVLDEELA</sequence>
<dbReference type="EMBL" id="FTNR01000016">
    <property type="protein sequence ID" value="SIS16546.1"/>
    <property type="molecule type" value="Genomic_DNA"/>
</dbReference>
<organism evidence="1 2">
    <name type="scientific">Natronorubrum thiooxidans</name>
    <dbReference type="NCBI Taxonomy" id="308853"/>
    <lineage>
        <taxon>Archaea</taxon>
        <taxon>Methanobacteriati</taxon>
        <taxon>Methanobacteriota</taxon>
        <taxon>Stenosarchaea group</taxon>
        <taxon>Halobacteria</taxon>
        <taxon>Halobacteriales</taxon>
        <taxon>Natrialbaceae</taxon>
        <taxon>Natronorubrum</taxon>
    </lineage>
</organism>
<keyword evidence="2" id="KW-1185">Reference proteome</keyword>
<dbReference type="OrthoDB" id="198079at2157"/>
<evidence type="ECO:0000313" key="2">
    <source>
        <dbReference type="Proteomes" id="UP000185936"/>
    </source>
</evidence>
<name>A0A1N7GVG7_9EURY</name>
<gene>
    <name evidence="1" type="ORF">SAMN05421752_1166</name>
</gene>
<dbReference type="STRING" id="308853.SAMN05421752_1166"/>
<dbReference type="AlphaFoldDB" id="A0A1N7GVG7"/>
<reference evidence="2" key="1">
    <citation type="submission" date="2017-01" db="EMBL/GenBank/DDBJ databases">
        <authorList>
            <person name="Varghese N."/>
            <person name="Submissions S."/>
        </authorList>
    </citation>
    <scope>NUCLEOTIDE SEQUENCE [LARGE SCALE GENOMIC DNA]</scope>
    <source>
        <strain evidence="2">type strain: HArc-</strain>
    </source>
</reference>
<proteinExistence type="predicted"/>